<proteinExistence type="inferred from homology"/>
<keyword evidence="7" id="KW-0406">Ion transport</keyword>
<comment type="caution">
    <text evidence="7">Lacks conserved residue(s) required for the propagation of feature annotation.</text>
</comment>
<dbReference type="PANTHER" id="PTHR30221">
    <property type="entry name" value="SMALL-CONDUCTANCE MECHANOSENSITIVE CHANNEL"/>
    <property type="match status" value="1"/>
</dbReference>
<keyword evidence="3" id="KW-1003">Cell membrane</keyword>
<dbReference type="Gene3D" id="2.30.30.60">
    <property type="match status" value="1"/>
</dbReference>
<dbReference type="Gene3D" id="1.10.287.1260">
    <property type="match status" value="1"/>
</dbReference>
<dbReference type="EMBL" id="DRMN01000190">
    <property type="protein sequence ID" value="HFB54843.1"/>
    <property type="molecule type" value="Genomic_DNA"/>
</dbReference>
<keyword evidence="5 7" id="KW-1133">Transmembrane helix</keyword>
<evidence type="ECO:0000259" key="9">
    <source>
        <dbReference type="Pfam" id="PF21082"/>
    </source>
</evidence>
<organism evidence="10">
    <name type="scientific">Hellea balneolensis</name>
    <dbReference type="NCBI Taxonomy" id="287478"/>
    <lineage>
        <taxon>Bacteria</taxon>
        <taxon>Pseudomonadati</taxon>
        <taxon>Pseudomonadota</taxon>
        <taxon>Alphaproteobacteria</taxon>
        <taxon>Maricaulales</taxon>
        <taxon>Robiginitomaculaceae</taxon>
        <taxon>Hellea</taxon>
    </lineage>
</organism>
<sequence length="290" mass="31536">MDIGAINMETILPLAVKYAGPFLAALIIFVCGRFITNRIARVVEHALMRAPHAHKSLSKFLASLVRYSLLCVVAIAALAVAGVDVSAMSGMVAGLGIAFAFILKDSLSDIAAGVMLILFRPFVLGDEVEIGGEKGVVTSMSLLATRLTTRDNIEIIIQNSKAWGGVVKNHSAYGKRRLDMVFGVSYDADIDATMAAIQSAAMADPRVYDEPKIWTKVVKLNDSSVDIELRMWCDYDHMRKIKMEIVQPVKAALDAAGIGIPYPHEVKIKTHVKTSKARNRIAKLKALRGT</sequence>
<evidence type="ECO:0000256" key="1">
    <source>
        <dbReference type="ARBA" id="ARBA00004651"/>
    </source>
</evidence>
<protein>
    <recommendedName>
        <fullName evidence="7">Small-conductance mechanosensitive channel</fullName>
    </recommendedName>
</protein>
<comment type="caution">
    <text evidence="10">The sequence shown here is derived from an EMBL/GenBank/DDBJ whole genome shotgun (WGS) entry which is preliminary data.</text>
</comment>
<dbReference type="InterPro" id="IPR045275">
    <property type="entry name" value="MscS_archaea/bacteria_type"/>
</dbReference>
<keyword evidence="4 7" id="KW-0812">Transmembrane</keyword>
<keyword evidence="7" id="KW-0997">Cell inner membrane</keyword>
<dbReference type="GO" id="GO:0005886">
    <property type="term" value="C:plasma membrane"/>
    <property type="evidence" value="ECO:0007669"/>
    <property type="project" value="UniProtKB-SubCell"/>
</dbReference>
<evidence type="ECO:0000256" key="2">
    <source>
        <dbReference type="ARBA" id="ARBA00008017"/>
    </source>
</evidence>
<evidence type="ECO:0000256" key="6">
    <source>
        <dbReference type="ARBA" id="ARBA00023136"/>
    </source>
</evidence>
<evidence type="ECO:0000256" key="4">
    <source>
        <dbReference type="ARBA" id="ARBA00022692"/>
    </source>
</evidence>
<dbReference type="Pfam" id="PF00924">
    <property type="entry name" value="MS_channel_2nd"/>
    <property type="match status" value="1"/>
</dbReference>
<dbReference type="Proteomes" id="UP000886042">
    <property type="component" value="Unassembled WGS sequence"/>
</dbReference>
<reference evidence="10" key="1">
    <citation type="journal article" date="2020" name="mSystems">
        <title>Genome- and Community-Level Interaction Insights into Carbon Utilization and Element Cycling Functions of Hydrothermarchaeota in Hydrothermal Sediment.</title>
        <authorList>
            <person name="Zhou Z."/>
            <person name="Liu Y."/>
            <person name="Xu W."/>
            <person name="Pan J."/>
            <person name="Luo Z.H."/>
            <person name="Li M."/>
        </authorList>
    </citation>
    <scope>NUCLEOTIDE SEQUENCE [LARGE SCALE GENOMIC DNA]</scope>
    <source>
        <strain evidence="10">HyVt-489</strain>
    </source>
</reference>
<gene>
    <name evidence="10" type="ORF">ENJ46_02875</name>
</gene>
<dbReference type="GO" id="GO:0008381">
    <property type="term" value="F:mechanosensitive monoatomic ion channel activity"/>
    <property type="evidence" value="ECO:0007669"/>
    <property type="project" value="InterPro"/>
</dbReference>
<feature type="transmembrane region" description="Helical" evidence="7">
    <location>
        <begin position="18"/>
        <end position="36"/>
    </location>
</feature>
<dbReference type="SUPFAM" id="SSF82689">
    <property type="entry name" value="Mechanosensitive channel protein MscS (YggB), C-terminal domain"/>
    <property type="match status" value="1"/>
</dbReference>
<comment type="subunit">
    <text evidence="7">Homoheptamer.</text>
</comment>
<dbReference type="InterPro" id="IPR049278">
    <property type="entry name" value="MS_channel_C"/>
</dbReference>
<feature type="domain" description="Mechanosensitive ion channel MscS C-terminal" evidence="9">
    <location>
        <begin position="179"/>
        <end position="260"/>
    </location>
</feature>
<dbReference type="InterPro" id="IPR011066">
    <property type="entry name" value="MscS_channel_C_sf"/>
</dbReference>
<dbReference type="PANTHER" id="PTHR30221:SF1">
    <property type="entry name" value="SMALL-CONDUCTANCE MECHANOSENSITIVE CHANNEL"/>
    <property type="match status" value="1"/>
</dbReference>
<comment type="similarity">
    <text evidence="2 7">Belongs to the MscS (TC 1.A.23) family.</text>
</comment>
<accession>A0A7C3C508</accession>
<evidence type="ECO:0000259" key="8">
    <source>
        <dbReference type="Pfam" id="PF00924"/>
    </source>
</evidence>
<evidence type="ECO:0000256" key="7">
    <source>
        <dbReference type="RuleBase" id="RU369025"/>
    </source>
</evidence>
<keyword evidence="6 7" id="KW-0472">Membrane</keyword>
<dbReference type="AlphaFoldDB" id="A0A7C3C508"/>
<dbReference type="InterPro" id="IPR011014">
    <property type="entry name" value="MscS_channel_TM-2"/>
</dbReference>
<dbReference type="Pfam" id="PF21082">
    <property type="entry name" value="MS_channel_3rd"/>
    <property type="match status" value="1"/>
</dbReference>
<dbReference type="InterPro" id="IPR006685">
    <property type="entry name" value="MscS_channel_2nd"/>
</dbReference>
<feature type="domain" description="Mechanosensitive ion channel MscS" evidence="8">
    <location>
        <begin position="105"/>
        <end position="171"/>
    </location>
</feature>
<name>A0A7C3C508_9PROT</name>
<evidence type="ECO:0000256" key="5">
    <source>
        <dbReference type="ARBA" id="ARBA00022989"/>
    </source>
</evidence>
<dbReference type="SUPFAM" id="SSF82861">
    <property type="entry name" value="Mechanosensitive channel protein MscS (YggB), transmembrane region"/>
    <property type="match status" value="1"/>
</dbReference>
<evidence type="ECO:0000313" key="10">
    <source>
        <dbReference type="EMBL" id="HFB54843.1"/>
    </source>
</evidence>
<keyword evidence="7" id="KW-0407">Ion channel</keyword>
<dbReference type="InterPro" id="IPR010920">
    <property type="entry name" value="LSM_dom_sf"/>
</dbReference>
<comment type="subcellular location">
    <subcellularLocation>
        <location evidence="7">Cell inner membrane</location>
        <topology evidence="7">Multi-pass membrane protein</topology>
    </subcellularLocation>
    <subcellularLocation>
        <location evidence="1">Cell membrane</location>
        <topology evidence="1">Multi-pass membrane protein</topology>
    </subcellularLocation>
</comment>
<dbReference type="Gene3D" id="3.30.70.100">
    <property type="match status" value="1"/>
</dbReference>
<dbReference type="InterPro" id="IPR023408">
    <property type="entry name" value="MscS_beta-dom_sf"/>
</dbReference>
<dbReference type="SUPFAM" id="SSF50182">
    <property type="entry name" value="Sm-like ribonucleoproteins"/>
    <property type="match status" value="1"/>
</dbReference>
<keyword evidence="7" id="KW-0813">Transport</keyword>
<comment type="function">
    <text evidence="7">Mechanosensitive channel that participates in the regulation of osmotic pressure changes within the cell, opening in response to stretch forces in the membrane lipid bilayer, without the need for other proteins. Contributes to normal resistance to hypoosmotic shock. Forms an ion channel of 1.0 nanosiemens conductance with a slight preference for anions.</text>
</comment>
<evidence type="ECO:0000256" key="3">
    <source>
        <dbReference type="ARBA" id="ARBA00022475"/>
    </source>
</evidence>